<protein>
    <submittedName>
        <fullName evidence="2">Sugar phosphate isomerase/epimerase</fullName>
    </submittedName>
</protein>
<evidence type="ECO:0000313" key="2">
    <source>
        <dbReference type="EMBL" id="EHQ87414.1"/>
    </source>
</evidence>
<gene>
    <name evidence="2" type="ORF">DesyoDRAFT_0217</name>
</gene>
<dbReference type="PANTHER" id="PTHR12110:SF53">
    <property type="entry name" value="BLR5974 PROTEIN"/>
    <property type="match status" value="1"/>
</dbReference>
<reference evidence="2 3" key="1">
    <citation type="submission" date="2011-11" db="EMBL/GenBank/DDBJ databases">
        <title>The Noncontiguous Finished genome of Desulfosporosinus youngiae DSM 17734.</title>
        <authorList>
            <consortium name="US DOE Joint Genome Institute (JGI-PGF)"/>
            <person name="Lucas S."/>
            <person name="Han J."/>
            <person name="Lapidus A."/>
            <person name="Cheng J.-F."/>
            <person name="Goodwin L."/>
            <person name="Pitluck S."/>
            <person name="Peters L."/>
            <person name="Ovchinnikova G."/>
            <person name="Lu M."/>
            <person name="Land M.L."/>
            <person name="Hauser L."/>
            <person name="Pester M."/>
            <person name="Spring S."/>
            <person name="Ollivier B."/>
            <person name="Rattei T."/>
            <person name="Klenk H.-P."/>
            <person name="Wagner M."/>
            <person name="Loy A."/>
            <person name="Woyke T.J."/>
        </authorList>
    </citation>
    <scope>NUCLEOTIDE SEQUENCE [LARGE SCALE GENOMIC DNA]</scope>
    <source>
        <strain evidence="2 3">DSM 17734</strain>
    </source>
</reference>
<accession>H5Y176</accession>
<dbReference type="AlphaFoldDB" id="H5Y176"/>
<dbReference type="STRING" id="768710.DesyoDRAFT_0217"/>
<keyword evidence="3" id="KW-1185">Reference proteome</keyword>
<dbReference type="SUPFAM" id="SSF51658">
    <property type="entry name" value="Xylose isomerase-like"/>
    <property type="match status" value="1"/>
</dbReference>
<name>H5Y176_9FIRM</name>
<dbReference type="Proteomes" id="UP000005104">
    <property type="component" value="Chromosome"/>
</dbReference>
<organism evidence="2 3">
    <name type="scientific">Desulfosporosinus youngiae DSM 17734</name>
    <dbReference type="NCBI Taxonomy" id="768710"/>
    <lineage>
        <taxon>Bacteria</taxon>
        <taxon>Bacillati</taxon>
        <taxon>Bacillota</taxon>
        <taxon>Clostridia</taxon>
        <taxon>Eubacteriales</taxon>
        <taxon>Desulfitobacteriaceae</taxon>
        <taxon>Desulfosporosinus</taxon>
    </lineage>
</organism>
<dbReference type="EMBL" id="CM001441">
    <property type="protein sequence ID" value="EHQ87414.1"/>
    <property type="molecule type" value="Genomic_DNA"/>
</dbReference>
<dbReference type="InterPro" id="IPR036237">
    <property type="entry name" value="Xyl_isomerase-like_sf"/>
</dbReference>
<dbReference type="GO" id="GO:0016853">
    <property type="term" value="F:isomerase activity"/>
    <property type="evidence" value="ECO:0007669"/>
    <property type="project" value="UniProtKB-KW"/>
</dbReference>
<evidence type="ECO:0000259" key="1">
    <source>
        <dbReference type="Pfam" id="PF01261"/>
    </source>
</evidence>
<dbReference type="Pfam" id="PF01261">
    <property type="entry name" value="AP_endonuc_2"/>
    <property type="match status" value="1"/>
</dbReference>
<dbReference type="Gene3D" id="3.20.20.150">
    <property type="entry name" value="Divalent-metal-dependent TIM barrel enzymes"/>
    <property type="match status" value="1"/>
</dbReference>
<dbReference type="InterPro" id="IPR050312">
    <property type="entry name" value="IolE/XylAMocC-like"/>
</dbReference>
<dbReference type="eggNOG" id="COG1082">
    <property type="taxonomic scope" value="Bacteria"/>
</dbReference>
<evidence type="ECO:0000313" key="3">
    <source>
        <dbReference type="Proteomes" id="UP000005104"/>
    </source>
</evidence>
<proteinExistence type="predicted"/>
<dbReference type="PANTHER" id="PTHR12110">
    <property type="entry name" value="HYDROXYPYRUVATE ISOMERASE"/>
    <property type="match status" value="1"/>
</dbReference>
<dbReference type="InterPro" id="IPR013022">
    <property type="entry name" value="Xyl_isomerase-like_TIM-brl"/>
</dbReference>
<keyword evidence="2" id="KW-0413">Isomerase</keyword>
<feature type="domain" description="Xylose isomerase-like TIM barrel" evidence="1">
    <location>
        <begin position="26"/>
        <end position="248"/>
    </location>
</feature>
<sequence length="270" mass="31468">MNQKMGQYPLGIFSWFGYMLPFKDRIRLIKEAGFTATSIWWEDEEMPWPIKKESMPQLVRDMGLIVENIHVPFNNSGELWSEQELERSRMIESHLHWLDACAKHKIPIMVMHLTEDGNHPVPNTYGVESMLQLVKAAEKLGVTIAIENTQRSDNVPYILDKIQSEYLGFCYDSSHYFLTDKQDFHLLDNYGGRLVATHLSDNDGIKDRHWLPGQGIINWNEVTKHFPTKFSGYLTLEAYPTNEEREDSPENFLMKAHQRVTKIRDLLIKA</sequence>
<dbReference type="HOGENOM" id="CLU_081792_0_0_9"/>